<dbReference type="AlphaFoldDB" id="A0A1M5KKK8"/>
<dbReference type="PANTHER" id="PTHR14119">
    <property type="entry name" value="HYDROLASE"/>
    <property type="match status" value="1"/>
</dbReference>
<gene>
    <name evidence="2" type="ORF">SAMN05443633_11712</name>
</gene>
<evidence type="ECO:0000313" key="2">
    <source>
        <dbReference type="EMBL" id="SHG53296.1"/>
    </source>
</evidence>
<name>A0A1M5KKK8_9FLAO</name>
<sequence length="180" mass="20539">MKIKLQNSLLLIIDIQEKLQPAIKDHEDVLASILWAVDLASTMGIPVWATEHCPEKIGFMPEVLRSKIDEKNIISKVHFSGVAEGNLTEQFEPEKNQIIVTGTEAHVCVLQTVLDLLEKKFSVFVLDSGIGSRKDEDKESAIERMRQNGAEIITREMLAFEWLNRADHELFREILNKFIK</sequence>
<dbReference type="SUPFAM" id="SSF52499">
    <property type="entry name" value="Isochorismatase-like hydrolases"/>
    <property type="match status" value="1"/>
</dbReference>
<dbReference type="STRING" id="1416778.SAMN05443633_11712"/>
<proteinExistence type="predicted"/>
<reference evidence="3" key="1">
    <citation type="submission" date="2016-11" db="EMBL/GenBank/DDBJ databases">
        <authorList>
            <person name="Varghese N."/>
            <person name="Submissions S."/>
        </authorList>
    </citation>
    <scope>NUCLEOTIDE SEQUENCE [LARGE SCALE GENOMIC DNA]</scope>
    <source>
        <strain evidence="3">DSM 27619</strain>
    </source>
</reference>
<dbReference type="PANTHER" id="PTHR14119:SF3">
    <property type="entry name" value="ISOCHORISMATASE DOMAIN-CONTAINING PROTEIN 2"/>
    <property type="match status" value="1"/>
</dbReference>
<evidence type="ECO:0000313" key="3">
    <source>
        <dbReference type="Proteomes" id="UP000184518"/>
    </source>
</evidence>
<dbReference type="OrthoDB" id="9789777at2"/>
<dbReference type="InterPro" id="IPR050993">
    <property type="entry name" value="Isochorismatase_domain"/>
</dbReference>
<dbReference type="EMBL" id="FQUT01000017">
    <property type="protein sequence ID" value="SHG53296.1"/>
    <property type="molecule type" value="Genomic_DNA"/>
</dbReference>
<dbReference type="InterPro" id="IPR000868">
    <property type="entry name" value="Isochorismatase-like_dom"/>
</dbReference>
<dbReference type="Gene3D" id="3.40.50.850">
    <property type="entry name" value="Isochorismatase-like"/>
    <property type="match status" value="1"/>
</dbReference>
<dbReference type="RefSeq" id="WP_072963125.1">
    <property type="nucleotide sequence ID" value="NZ_FQUT01000017.1"/>
</dbReference>
<dbReference type="InterPro" id="IPR036380">
    <property type="entry name" value="Isochorismatase-like_sf"/>
</dbReference>
<keyword evidence="3" id="KW-1185">Reference proteome</keyword>
<dbReference type="Proteomes" id="UP000184518">
    <property type="component" value="Unassembled WGS sequence"/>
</dbReference>
<protein>
    <submittedName>
        <fullName evidence="2">Nicotinamidase-related amidase</fullName>
    </submittedName>
</protein>
<accession>A0A1M5KKK8</accession>
<evidence type="ECO:0000259" key="1">
    <source>
        <dbReference type="Pfam" id="PF00857"/>
    </source>
</evidence>
<organism evidence="2 3">
    <name type="scientific">Chryseobacterium arachidis</name>
    <dbReference type="NCBI Taxonomy" id="1416778"/>
    <lineage>
        <taxon>Bacteria</taxon>
        <taxon>Pseudomonadati</taxon>
        <taxon>Bacteroidota</taxon>
        <taxon>Flavobacteriia</taxon>
        <taxon>Flavobacteriales</taxon>
        <taxon>Weeksellaceae</taxon>
        <taxon>Chryseobacterium group</taxon>
        <taxon>Chryseobacterium</taxon>
    </lineage>
</organism>
<feature type="domain" description="Isochorismatase-like" evidence="1">
    <location>
        <begin position="8"/>
        <end position="156"/>
    </location>
</feature>
<dbReference type="Pfam" id="PF00857">
    <property type="entry name" value="Isochorismatase"/>
    <property type="match status" value="1"/>
</dbReference>